<dbReference type="PANTHER" id="PTHR43434:SF23">
    <property type="entry name" value="PHOSPHOGLYCOLATE PHOSPHATASE"/>
    <property type="match status" value="1"/>
</dbReference>
<dbReference type="EC" id="3.1.3.18" evidence="5"/>
<reference evidence="5" key="1">
    <citation type="submission" date="2016-10" db="EMBL/GenBank/DDBJ databases">
        <title>Sequence of Gallionella enrichment culture.</title>
        <authorList>
            <person name="Poehlein A."/>
            <person name="Muehling M."/>
            <person name="Daniel R."/>
        </authorList>
    </citation>
    <scope>NUCLEOTIDE SEQUENCE</scope>
</reference>
<dbReference type="SUPFAM" id="SSF56784">
    <property type="entry name" value="HAD-like"/>
    <property type="match status" value="1"/>
</dbReference>
<dbReference type="InterPro" id="IPR023198">
    <property type="entry name" value="PGP-like_dom2"/>
</dbReference>
<name>A0A1J5QDY8_9ZZZZ</name>
<dbReference type="InterPro" id="IPR041492">
    <property type="entry name" value="HAD_2"/>
</dbReference>
<dbReference type="PANTHER" id="PTHR43434">
    <property type="entry name" value="PHOSPHOGLYCOLATE PHOSPHATASE"/>
    <property type="match status" value="1"/>
</dbReference>
<dbReference type="NCBIfam" id="TIGR01549">
    <property type="entry name" value="HAD-SF-IA-v1"/>
    <property type="match status" value="1"/>
</dbReference>
<dbReference type="GO" id="GO:0006281">
    <property type="term" value="P:DNA repair"/>
    <property type="evidence" value="ECO:0007669"/>
    <property type="project" value="TreeGrafter"/>
</dbReference>
<dbReference type="InterPro" id="IPR006439">
    <property type="entry name" value="HAD-SF_hydro_IA"/>
</dbReference>
<dbReference type="Gene3D" id="3.40.50.1000">
    <property type="entry name" value="HAD superfamily/HAD-like"/>
    <property type="match status" value="1"/>
</dbReference>
<keyword evidence="4" id="KW-0119">Carbohydrate metabolism</keyword>
<dbReference type="InterPro" id="IPR050155">
    <property type="entry name" value="HAD-like_hydrolase_sf"/>
</dbReference>
<dbReference type="InterPro" id="IPR023214">
    <property type="entry name" value="HAD_sf"/>
</dbReference>
<keyword evidence="1" id="KW-0479">Metal-binding</keyword>
<dbReference type="GO" id="GO:0005829">
    <property type="term" value="C:cytosol"/>
    <property type="evidence" value="ECO:0007669"/>
    <property type="project" value="TreeGrafter"/>
</dbReference>
<dbReference type="EMBL" id="MLJW01001444">
    <property type="protein sequence ID" value="OIQ78223.1"/>
    <property type="molecule type" value="Genomic_DNA"/>
</dbReference>
<dbReference type="SFLD" id="SFLDS00003">
    <property type="entry name" value="Haloacid_Dehalogenase"/>
    <property type="match status" value="1"/>
</dbReference>
<keyword evidence="2 5" id="KW-0378">Hydrolase</keyword>
<evidence type="ECO:0000256" key="1">
    <source>
        <dbReference type="ARBA" id="ARBA00022723"/>
    </source>
</evidence>
<comment type="caution">
    <text evidence="5">The sequence shown here is derived from an EMBL/GenBank/DDBJ whole genome shotgun (WGS) entry which is preliminary data.</text>
</comment>
<dbReference type="InterPro" id="IPR036412">
    <property type="entry name" value="HAD-like_sf"/>
</dbReference>
<evidence type="ECO:0000256" key="4">
    <source>
        <dbReference type="ARBA" id="ARBA00023277"/>
    </source>
</evidence>
<dbReference type="GO" id="GO:0008967">
    <property type="term" value="F:phosphoglycolate phosphatase activity"/>
    <property type="evidence" value="ECO:0007669"/>
    <property type="project" value="UniProtKB-EC"/>
</dbReference>
<dbReference type="NCBIfam" id="TIGR01509">
    <property type="entry name" value="HAD-SF-IA-v3"/>
    <property type="match status" value="1"/>
</dbReference>
<evidence type="ECO:0000256" key="2">
    <source>
        <dbReference type="ARBA" id="ARBA00022801"/>
    </source>
</evidence>
<evidence type="ECO:0000256" key="3">
    <source>
        <dbReference type="ARBA" id="ARBA00022842"/>
    </source>
</evidence>
<protein>
    <submittedName>
        <fullName evidence="5">Phosphoglycolate phosphatase</fullName>
        <ecNumber evidence="5">3.1.3.18</ecNumber>
    </submittedName>
</protein>
<sequence>MSTQAILFDLDGTLADTAPDLGLALNIQRERHGLPALPQALIRPHASHGSKGLLGVGFGLVPEDADFASMRDEYLDLYGQVLTHAPVMFDGVAELLSVIEAAGIRWGVVTNKPRRFTLPLMDAMGLAERAACIVSADDASRPKPYPDTLLLACDLAGTPALNCIYVGDAERDIQAGKAAGMRTVVARYGYLAEHDIPESWGAEMLIDAPGELAALLGLKPLQLQR</sequence>
<keyword evidence="3" id="KW-0460">Magnesium</keyword>
<accession>A0A1J5QDY8</accession>
<dbReference type="AlphaFoldDB" id="A0A1J5QDY8"/>
<dbReference type="Gene3D" id="1.10.150.240">
    <property type="entry name" value="Putative phosphatase, domain 2"/>
    <property type="match status" value="1"/>
</dbReference>
<dbReference type="SFLD" id="SFLDG01129">
    <property type="entry name" value="C1.5:_HAD__Beta-PGM__Phosphata"/>
    <property type="match status" value="1"/>
</dbReference>
<proteinExistence type="predicted"/>
<gene>
    <name evidence="5" type="primary">gph_29</name>
    <name evidence="5" type="ORF">GALL_400770</name>
</gene>
<dbReference type="Pfam" id="PF13419">
    <property type="entry name" value="HAD_2"/>
    <property type="match status" value="1"/>
</dbReference>
<organism evidence="5">
    <name type="scientific">mine drainage metagenome</name>
    <dbReference type="NCBI Taxonomy" id="410659"/>
    <lineage>
        <taxon>unclassified sequences</taxon>
        <taxon>metagenomes</taxon>
        <taxon>ecological metagenomes</taxon>
    </lineage>
</organism>
<evidence type="ECO:0000313" key="5">
    <source>
        <dbReference type="EMBL" id="OIQ78223.1"/>
    </source>
</evidence>
<dbReference type="GO" id="GO:0046872">
    <property type="term" value="F:metal ion binding"/>
    <property type="evidence" value="ECO:0007669"/>
    <property type="project" value="UniProtKB-KW"/>
</dbReference>